<keyword evidence="5" id="KW-0560">Oxidoreductase</keyword>
<dbReference type="Gene3D" id="2.60.120.620">
    <property type="entry name" value="q2cbj1_9rhob like domain"/>
    <property type="match status" value="1"/>
</dbReference>
<organism evidence="8 9">
    <name type="scientific">Sphingomonas ginkgonis</name>
    <dbReference type="NCBI Taxonomy" id="2315330"/>
    <lineage>
        <taxon>Bacteria</taxon>
        <taxon>Pseudomonadati</taxon>
        <taxon>Pseudomonadota</taxon>
        <taxon>Alphaproteobacteria</taxon>
        <taxon>Sphingomonadales</taxon>
        <taxon>Sphingomonadaceae</taxon>
        <taxon>Sphingomonas</taxon>
    </lineage>
</organism>
<dbReference type="GO" id="GO:0031418">
    <property type="term" value="F:L-ascorbic acid binding"/>
    <property type="evidence" value="ECO:0007669"/>
    <property type="project" value="UniProtKB-KW"/>
</dbReference>
<name>A0A3S0EJZ5_9SPHN</name>
<keyword evidence="9" id="KW-1185">Reference proteome</keyword>
<protein>
    <submittedName>
        <fullName evidence="8">2OG-Fe(II) oxygenase</fullName>
    </submittedName>
</protein>
<keyword evidence="2" id="KW-0479">Metal-binding</keyword>
<evidence type="ECO:0000256" key="1">
    <source>
        <dbReference type="ARBA" id="ARBA00001961"/>
    </source>
</evidence>
<dbReference type="InterPro" id="IPR044862">
    <property type="entry name" value="Pro_4_hyd_alph_FE2OG_OXY"/>
</dbReference>
<dbReference type="Pfam" id="PF13640">
    <property type="entry name" value="2OG-FeII_Oxy_3"/>
    <property type="match status" value="1"/>
</dbReference>
<proteinExistence type="predicted"/>
<keyword evidence="4" id="KW-0223">Dioxygenase</keyword>
<dbReference type="InterPro" id="IPR006620">
    <property type="entry name" value="Pro_4_hyd_alph"/>
</dbReference>
<dbReference type="SMART" id="SM00702">
    <property type="entry name" value="P4Hc"/>
    <property type="match status" value="1"/>
</dbReference>
<dbReference type="PROSITE" id="PS51471">
    <property type="entry name" value="FE2OG_OXY"/>
    <property type="match status" value="1"/>
</dbReference>
<dbReference type="OrthoDB" id="269774at2"/>
<dbReference type="Proteomes" id="UP000274661">
    <property type="component" value="Unassembled WGS sequence"/>
</dbReference>
<comment type="caution">
    <text evidence="8">The sequence shown here is derived from an EMBL/GenBank/DDBJ whole genome shotgun (WGS) entry which is preliminary data.</text>
</comment>
<dbReference type="PANTHER" id="PTHR10869">
    <property type="entry name" value="PROLYL 4-HYDROXYLASE ALPHA SUBUNIT"/>
    <property type="match status" value="1"/>
</dbReference>
<dbReference type="InterPro" id="IPR005123">
    <property type="entry name" value="Oxoglu/Fe-dep_dioxygenase_dom"/>
</dbReference>
<dbReference type="GO" id="GO:0005506">
    <property type="term" value="F:iron ion binding"/>
    <property type="evidence" value="ECO:0007669"/>
    <property type="project" value="InterPro"/>
</dbReference>
<dbReference type="GO" id="GO:0004656">
    <property type="term" value="F:procollagen-proline 4-dioxygenase activity"/>
    <property type="evidence" value="ECO:0007669"/>
    <property type="project" value="TreeGrafter"/>
</dbReference>
<comment type="cofactor">
    <cofactor evidence="1">
        <name>L-ascorbate</name>
        <dbReference type="ChEBI" id="CHEBI:38290"/>
    </cofactor>
</comment>
<dbReference type="RefSeq" id="WP_126717290.1">
    <property type="nucleotide sequence ID" value="NZ_RWJF01000001.1"/>
</dbReference>
<dbReference type="EMBL" id="RWJF01000001">
    <property type="protein sequence ID" value="RST29447.1"/>
    <property type="molecule type" value="Genomic_DNA"/>
</dbReference>
<reference evidence="8 9" key="1">
    <citation type="submission" date="2018-12" db="EMBL/GenBank/DDBJ databases">
        <title>Sphingomonas sp. HMF7854 Genome sequencing and assembly.</title>
        <authorList>
            <person name="Cha I."/>
            <person name="Kang H."/>
            <person name="Kim H."/>
            <person name="Kang J."/>
            <person name="Joh K."/>
        </authorList>
    </citation>
    <scope>NUCLEOTIDE SEQUENCE [LARGE SCALE GENOMIC DNA]</scope>
    <source>
        <strain evidence="8 9">HMF7854</strain>
    </source>
</reference>
<sequence length="272" mass="29121">MTASDLASEAVLEAVGAGRPQNWARAFTLLRAAADGGDERAGAQLAVLGSDAATGERRDPDIAALLSFPAPVRMSEQPRLRSIAGFASAAECDWLRGRGTLGPARVFDPATGEVGTDPLRNNACAELELDDLDVVTQVVRARIAAATRLPLPVFEKPQVLRYRPGEQFKAHVDYLGPASPAADGQRIATFLLFLNEDYAGGETEFPSIGVRHRGRTGDALFFANVDPAGRPDPLTLHAGNPPRDGEKWVFSQWIRDRSFTPLERLPAASPAG</sequence>
<feature type="domain" description="Fe2OG dioxygenase" evidence="7">
    <location>
        <begin position="153"/>
        <end position="256"/>
    </location>
</feature>
<evidence type="ECO:0000313" key="8">
    <source>
        <dbReference type="EMBL" id="RST29447.1"/>
    </source>
</evidence>
<evidence type="ECO:0000256" key="2">
    <source>
        <dbReference type="ARBA" id="ARBA00022723"/>
    </source>
</evidence>
<evidence type="ECO:0000256" key="3">
    <source>
        <dbReference type="ARBA" id="ARBA00022896"/>
    </source>
</evidence>
<dbReference type="AlphaFoldDB" id="A0A3S0EJZ5"/>
<keyword evidence="6" id="KW-0408">Iron</keyword>
<accession>A0A3S0EJZ5</accession>
<evidence type="ECO:0000256" key="5">
    <source>
        <dbReference type="ARBA" id="ARBA00023002"/>
    </source>
</evidence>
<gene>
    <name evidence="8" type="ORF">HMF7854_00335</name>
</gene>
<evidence type="ECO:0000313" key="9">
    <source>
        <dbReference type="Proteomes" id="UP000274661"/>
    </source>
</evidence>
<dbReference type="PANTHER" id="PTHR10869:SF246">
    <property type="entry name" value="TRANSMEMBRANE PROLYL 4-HYDROXYLASE"/>
    <property type="match status" value="1"/>
</dbReference>
<evidence type="ECO:0000256" key="4">
    <source>
        <dbReference type="ARBA" id="ARBA00022964"/>
    </source>
</evidence>
<evidence type="ECO:0000259" key="7">
    <source>
        <dbReference type="PROSITE" id="PS51471"/>
    </source>
</evidence>
<dbReference type="InterPro" id="IPR045054">
    <property type="entry name" value="P4HA-like"/>
</dbReference>
<evidence type="ECO:0000256" key="6">
    <source>
        <dbReference type="ARBA" id="ARBA00023004"/>
    </source>
</evidence>
<keyword evidence="3" id="KW-0847">Vitamin C</keyword>